<gene>
    <name evidence="3" type="ORF">CAP_6311</name>
</gene>
<evidence type="ECO:0000313" key="4">
    <source>
        <dbReference type="Proteomes" id="UP000019678"/>
    </source>
</evidence>
<evidence type="ECO:0000256" key="1">
    <source>
        <dbReference type="SAM" id="MobiDB-lite"/>
    </source>
</evidence>
<dbReference type="Gene3D" id="1.10.1130.10">
    <property type="entry name" value="Flavocytochrome C3, Chain A"/>
    <property type="match status" value="1"/>
</dbReference>
<dbReference type="SUPFAM" id="SSF48695">
    <property type="entry name" value="Multiheme cytochromes"/>
    <property type="match status" value="1"/>
</dbReference>
<dbReference type="STRING" id="1192034.CAP_6311"/>
<feature type="chain" id="PRO_5001496850" evidence="2">
    <location>
        <begin position="23"/>
        <end position="605"/>
    </location>
</feature>
<comment type="caution">
    <text evidence="3">The sequence shown here is derived from an EMBL/GenBank/DDBJ whole genome shotgun (WGS) entry which is preliminary data.</text>
</comment>
<protein>
    <submittedName>
        <fullName evidence="3">Uncharacterized protein</fullName>
    </submittedName>
</protein>
<feature type="signal peptide" evidence="2">
    <location>
        <begin position="1"/>
        <end position="22"/>
    </location>
</feature>
<feature type="compositionally biased region" description="Polar residues" evidence="1">
    <location>
        <begin position="183"/>
        <end position="194"/>
    </location>
</feature>
<dbReference type="InterPro" id="IPR036280">
    <property type="entry name" value="Multihaem_cyt_sf"/>
</dbReference>
<dbReference type="Proteomes" id="UP000019678">
    <property type="component" value="Unassembled WGS sequence"/>
</dbReference>
<dbReference type="EMBL" id="ASRX01000052">
    <property type="protein sequence ID" value="EYF03048.1"/>
    <property type="molecule type" value="Genomic_DNA"/>
</dbReference>
<feature type="region of interest" description="Disordered" evidence="1">
    <location>
        <begin position="435"/>
        <end position="458"/>
    </location>
</feature>
<feature type="compositionally biased region" description="Gly residues" evidence="1">
    <location>
        <begin position="538"/>
        <end position="558"/>
    </location>
</feature>
<dbReference type="AlphaFoldDB" id="A0A017T1H7"/>
<name>A0A017T1H7_9BACT</name>
<dbReference type="InterPro" id="IPR024038">
    <property type="entry name" value="MYXO-CTERM"/>
</dbReference>
<feature type="region of interest" description="Disordered" evidence="1">
    <location>
        <begin position="172"/>
        <end position="194"/>
    </location>
</feature>
<accession>A0A017T1H7</accession>
<dbReference type="eggNOG" id="COG2133">
    <property type="taxonomic scope" value="Bacteria"/>
</dbReference>
<dbReference type="NCBIfam" id="TIGR03901">
    <property type="entry name" value="MYXO-CTERM"/>
    <property type="match status" value="1"/>
</dbReference>
<keyword evidence="2" id="KW-0732">Signal</keyword>
<sequence>MHVKRTSLGTLLALTLFSSTSAAGIDDLLGTQPSDLPNGGNFKSAEICAGCHRTDANDNPAWKEHMPYDTWAGTMMGNAARDPVFFAALTVTNQDFPEMGTFCLRCHSPIAYVRGHASPPDGSGFDPNLSEGLVDTQGVGCDTCHRAAKLTDPADPNAPYYLANAQMLYEDDPDGTKRGPYSDANSPNHGSVQETSLASSSFCGQCHQVTNPEVMLRDEIGTPTTLEFPLDTTYEEWVASEFSVEATKKSCIDCHMRRADGDLPIVNLFDPKLRPNPRDHAIVGGNHWGIQAVMASPANAEHVEANQDAFALALDRTMESLRSAASVTLVEAPSEARPGEAFEVRVRVENLTGHKFPTGYAESRRAWVAVTLVDDEGVERTLLGGYDTATGEIVTDPPTHVYKAVHGKWNDQLGVGEAEEHLALHDMIISDTRIPPRGFVPSDTTRPTQEIDFTDGNGGYRSFDEASFTVTAPSGASGMQTLSVRVYYQSMTRHYIEFLRDQNVTDDRGQLLEEIYLATGEAPPILIASADAPIDFGGSAGPGGGGGQGGTGGTGSGGSPPNPSNPGDDGGCGCRAAGAGDAGPLAAAALTGLALVAATRRRRRR</sequence>
<keyword evidence="4" id="KW-1185">Reference proteome</keyword>
<evidence type="ECO:0000256" key="2">
    <source>
        <dbReference type="SAM" id="SignalP"/>
    </source>
</evidence>
<feature type="region of interest" description="Disordered" evidence="1">
    <location>
        <begin position="537"/>
        <end position="576"/>
    </location>
</feature>
<evidence type="ECO:0000313" key="3">
    <source>
        <dbReference type="EMBL" id="EYF03048.1"/>
    </source>
</evidence>
<organism evidence="3 4">
    <name type="scientific">Chondromyces apiculatus DSM 436</name>
    <dbReference type="NCBI Taxonomy" id="1192034"/>
    <lineage>
        <taxon>Bacteria</taxon>
        <taxon>Pseudomonadati</taxon>
        <taxon>Myxococcota</taxon>
        <taxon>Polyangia</taxon>
        <taxon>Polyangiales</taxon>
        <taxon>Polyangiaceae</taxon>
        <taxon>Chondromyces</taxon>
    </lineage>
</organism>
<reference evidence="3 4" key="1">
    <citation type="submission" date="2013-05" db="EMBL/GenBank/DDBJ databases">
        <title>Genome assembly of Chondromyces apiculatus DSM 436.</title>
        <authorList>
            <person name="Sharma G."/>
            <person name="Khatri I."/>
            <person name="Kaur C."/>
            <person name="Mayilraj S."/>
            <person name="Subramanian S."/>
        </authorList>
    </citation>
    <scope>NUCLEOTIDE SEQUENCE [LARGE SCALE GENOMIC DNA]</scope>
    <source>
        <strain evidence="3 4">DSM 436</strain>
    </source>
</reference>
<dbReference type="RefSeq" id="WP_081865353.1">
    <property type="nucleotide sequence ID" value="NZ_ASRX01000052.1"/>
</dbReference>
<proteinExistence type="predicted"/>
<dbReference type="OrthoDB" id="9814800at2"/>